<reference evidence="12 13" key="1">
    <citation type="submission" date="2021-03" db="EMBL/GenBank/DDBJ databases">
        <title>Genomic Encyclopedia of Type Strains, Phase IV (KMG-IV): sequencing the most valuable type-strain genomes for metagenomic binning, comparative biology and taxonomic classification.</title>
        <authorList>
            <person name="Goeker M."/>
        </authorList>
    </citation>
    <scope>NUCLEOTIDE SEQUENCE [LARGE SCALE GENOMIC DNA]</scope>
    <source>
        <strain evidence="12 13">DSM 26048</strain>
    </source>
</reference>
<dbReference type="EC" id="6.1.1.19" evidence="8"/>
<evidence type="ECO:0000256" key="7">
    <source>
        <dbReference type="ARBA" id="ARBA00049339"/>
    </source>
</evidence>
<dbReference type="SUPFAM" id="SSF55190">
    <property type="entry name" value="Arginyl-tRNA synthetase (ArgRS), N-terminal 'additional' domain"/>
    <property type="match status" value="1"/>
</dbReference>
<keyword evidence="13" id="KW-1185">Reference proteome</keyword>
<dbReference type="InterPro" id="IPR035684">
    <property type="entry name" value="ArgRS_core"/>
</dbReference>
<keyword evidence="6 8" id="KW-0030">Aminoacyl-tRNA synthetase</keyword>
<dbReference type="HAMAP" id="MF_00123">
    <property type="entry name" value="Arg_tRNA_synth"/>
    <property type="match status" value="1"/>
</dbReference>
<dbReference type="Gene3D" id="3.30.1360.70">
    <property type="entry name" value="Arginyl tRNA synthetase N-terminal domain"/>
    <property type="match status" value="1"/>
</dbReference>
<accession>A0ABS4J4S4</accession>
<comment type="caution">
    <text evidence="8">Lacks conserved residue(s) required for the propagation of feature annotation.</text>
</comment>
<dbReference type="SMART" id="SM00836">
    <property type="entry name" value="DALR_1"/>
    <property type="match status" value="1"/>
</dbReference>
<keyword evidence="2 8" id="KW-0436">Ligase</keyword>
<name>A0ABS4J4S4_9BACL</name>
<feature type="domain" description="DALR anticodon binding" evidence="10">
    <location>
        <begin position="509"/>
        <end position="634"/>
    </location>
</feature>
<dbReference type="PRINTS" id="PR01038">
    <property type="entry name" value="TRNASYNTHARG"/>
</dbReference>
<evidence type="ECO:0000313" key="13">
    <source>
        <dbReference type="Proteomes" id="UP001519287"/>
    </source>
</evidence>
<keyword evidence="3 8" id="KW-0547">Nucleotide-binding</keyword>
<sequence>MISKQISLAIEEIVQVLLAEAGQPRPDKLGIIAGHPASLEHGDYSINIAMQLAKILKKPPLVIANTIKDKLLSHTQIQPWFQQIEVAAPGFINLYLNWEKWVATPFSTLSLSDQSHSKVIIEHTSINPNKSAHIGHLRNSCIGDTLTRMLKRTGHQVEVHNYIDDLGNQLADTVVGILHTPSNEQAYSRFGDFCWDVYSQVNHAYKENPDLQNERAVVLHQLEQGNSNLAWVGLLVAERIVKEHLEEMKPFNIQYDVLVWESSIVREGFWSHAFELLKTTAIFQQETEGKLTGCWVLKQPGDKDDSDGPGHADYQADKVLIRSNGLLTYTAKDIAYHLWKFGVLGKEFRYKKFADRLWSTDPTGVKRPIGKADMVINIIDHRQEYPQAMVKQALLALGFEQQANQLRHVSYGVVSLSPDTAAGLGVDISAGRHSYPMSGRQGIGIKVAVLLDQMEQIIDAKRSRKAGLSSRAIAAAAIRYYLLRFNLLTEVVFDLDQATEVSGNTGVYLLYSYARSCSILDKALEESNAKSQAEAAAHREPIDYSKLDIQEYKLMRHLAYWPETLQTAAKELTPNTLCSYVYELATMFNHFYAVCPILKAEEPKKGFRLWLTERFKDTLHDALGILGLPAPKRM</sequence>
<gene>
    <name evidence="8" type="primary">argS</name>
    <name evidence="12" type="ORF">J2Z66_006473</name>
</gene>
<evidence type="ECO:0000256" key="2">
    <source>
        <dbReference type="ARBA" id="ARBA00022598"/>
    </source>
</evidence>
<dbReference type="InterPro" id="IPR008909">
    <property type="entry name" value="DALR_anticod-bd"/>
</dbReference>
<dbReference type="InterPro" id="IPR009080">
    <property type="entry name" value="tRNAsynth_Ia_anticodon-bd"/>
</dbReference>
<evidence type="ECO:0000256" key="8">
    <source>
        <dbReference type="HAMAP-Rule" id="MF_00123"/>
    </source>
</evidence>
<dbReference type="SUPFAM" id="SSF47323">
    <property type="entry name" value="Anticodon-binding domain of a subclass of class I aminoacyl-tRNA synthetases"/>
    <property type="match status" value="1"/>
</dbReference>
<proteinExistence type="inferred from homology"/>
<dbReference type="PANTHER" id="PTHR11956">
    <property type="entry name" value="ARGINYL-TRNA SYNTHETASE"/>
    <property type="match status" value="1"/>
</dbReference>
<dbReference type="Pfam" id="PF03485">
    <property type="entry name" value="Arg_tRNA_synt_N"/>
    <property type="match status" value="1"/>
</dbReference>
<keyword evidence="4 8" id="KW-0067">ATP-binding</keyword>
<dbReference type="RefSeq" id="WP_209976658.1">
    <property type="nucleotide sequence ID" value="NZ_JAGGLB010000028.1"/>
</dbReference>
<comment type="subcellular location">
    <subcellularLocation>
        <location evidence="8">Cytoplasm</location>
    </subcellularLocation>
</comment>
<feature type="domain" description="Arginyl tRNA synthetase N-terminal" evidence="11">
    <location>
        <begin position="4"/>
        <end position="96"/>
    </location>
</feature>
<keyword evidence="8" id="KW-0963">Cytoplasm</keyword>
<evidence type="ECO:0000259" key="11">
    <source>
        <dbReference type="SMART" id="SM01016"/>
    </source>
</evidence>
<comment type="subunit">
    <text evidence="8">Monomer.</text>
</comment>
<dbReference type="SUPFAM" id="SSF52374">
    <property type="entry name" value="Nucleotidylyl transferase"/>
    <property type="match status" value="1"/>
</dbReference>
<dbReference type="Pfam" id="PF05746">
    <property type="entry name" value="DALR_1"/>
    <property type="match status" value="1"/>
</dbReference>
<dbReference type="Proteomes" id="UP001519287">
    <property type="component" value="Unassembled WGS sequence"/>
</dbReference>
<protein>
    <recommendedName>
        <fullName evidence="8">Arginine--tRNA ligase</fullName>
        <ecNumber evidence="8">6.1.1.19</ecNumber>
    </recommendedName>
    <alternativeName>
        <fullName evidence="8">Arginyl-tRNA synthetase</fullName>
        <shortName evidence="8">ArgRS</shortName>
    </alternativeName>
</protein>
<evidence type="ECO:0000259" key="10">
    <source>
        <dbReference type="SMART" id="SM00836"/>
    </source>
</evidence>
<dbReference type="PANTHER" id="PTHR11956:SF5">
    <property type="entry name" value="ARGININE--TRNA LIGASE, CYTOPLASMIC"/>
    <property type="match status" value="1"/>
</dbReference>
<evidence type="ECO:0000256" key="3">
    <source>
        <dbReference type="ARBA" id="ARBA00022741"/>
    </source>
</evidence>
<comment type="similarity">
    <text evidence="1 8 9">Belongs to the class-I aminoacyl-tRNA synthetase family.</text>
</comment>
<dbReference type="GO" id="GO:0004814">
    <property type="term" value="F:arginine-tRNA ligase activity"/>
    <property type="evidence" value="ECO:0007669"/>
    <property type="project" value="UniProtKB-EC"/>
</dbReference>
<evidence type="ECO:0000256" key="4">
    <source>
        <dbReference type="ARBA" id="ARBA00022840"/>
    </source>
</evidence>
<dbReference type="Pfam" id="PF00750">
    <property type="entry name" value="tRNA-synt_1d"/>
    <property type="match status" value="1"/>
</dbReference>
<dbReference type="InterPro" id="IPR014729">
    <property type="entry name" value="Rossmann-like_a/b/a_fold"/>
</dbReference>
<evidence type="ECO:0000256" key="5">
    <source>
        <dbReference type="ARBA" id="ARBA00022917"/>
    </source>
</evidence>
<comment type="caution">
    <text evidence="12">The sequence shown here is derived from an EMBL/GenBank/DDBJ whole genome shotgun (WGS) entry which is preliminary data.</text>
</comment>
<dbReference type="InterPro" id="IPR005148">
    <property type="entry name" value="Arg-tRNA-synth_N"/>
</dbReference>
<evidence type="ECO:0000256" key="1">
    <source>
        <dbReference type="ARBA" id="ARBA00005594"/>
    </source>
</evidence>
<dbReference type="Gene3D" id="3.40.50.620">
    <property type="entry name" value="HUPs"/>
    <property type="match status" value="1"/>
</dbReference>
<evidence type="ECO:0000313" key="12">
    <source>
        <dbReference type="EMBL" id="MBP1994833.1"/>
    </source>
</evidence>
<evidence type="ECO:0000256" key="9">
    <source>
        <dbReference type="RuleBase" id="RU363038"/>
    </source>
</evidence>
<dbReference type="SMART" id="SM01016">
    <property type="entry name" value="Arg_tRNA_synt_N"/>
    <property type="match status" value="1"/>
</dbReference>
<organism evidence="12 13">
    <name type="scientific">Paenibacillus eucommiae</name>
    <dbReference type="NCBI Taxonomy" id="1355755"/>
    <lineage>
        <taxon>Bacteria</taxon>
        <taxon>Bacillati</taxon>
        <taxon>Bacillota</taxon>
        <taxon>Bacilli</taxon>
        <taxon>Bacillales</taxon>
        <taxon>Paenibacillaceae</taxon>
        <taxon>Paenibacillus</taxon>
    </lineage>
</organism>
<keyword evidence="5 8" id="KW-0648">Protein biosynthesis</keyword>
<dbReference type="Gene3D" id="1.10.730.10">
    <property type="entry name" value="Isoleucyl-tRNA Synthetase, Domain 1"/>
    <property type="match status" value="1"/>
</dbReference>
<dbReference type="EMBL" id="JAGGLB010000028">
    <property type="protein sequence ID" value="MBP1994833.1"/>
    <property type="molecule type" value="Genomic_DNA"/>
</dbReference>
<dbReference type="InterPro" id="IPR001278">
    <property type="entry name" value="Arg-tRNA-ligase"/>
</dbReference>
<evidence type="ECO:0000256" key="6">
    <source>
        <dbReference type="ARBA" id="ARBA00023146"/>
    </source>
</evidence>
<dbReference type="InterPro" id="IPR036695">
    <property type="entry name" value="Arg-tRNA-synth_N_sf"/>
</dbReference>
<comment type="catalytic activity">
    <reaction evidence="7 8">
        <text>tRNA(Arg) + L-arginine + ATP = L-arginyl-tRNA(Arg) + AMP + diphosphate</text>
        <dbReference type="Rhea" id="RHEA:20301"/>
        <dbReference type="Rhea" id="RHEA-COMP:9658"/>
        <dbReference type="Rhea" id="RHEA-COMP:9673"/>
        <dbReference type="ChEBI" id="CHEBI:30616"/>
        <dbReference type="ChEBI" id="CHEBI:32682"/>
        <dbReference type="ChEBI" id="CHEBI:33019"/>
        <dbReference type="ChEBI" id="CHEBI:78442"/>
        <dbReference type="ChEBI" id="CHEBI:78513"/>
        <dbReference type="ChEBI" id="CHEBI:456215"/>
        <dbReference type="EC" id="6.1.1.19"/>
    </reaction>
</comment>